<reference evidence="1" key="1">
    <citation type="journal article" date="2016" name="Antimicrob. Agents Chemother.">
        <title>Genetic Characterization of a blaVEB-2-carrying plasmid in Vibrio parahaemolyticus.</title>
        <authorList>
            <person name="Li R."/>
            <person name="Ye L."/>
            <person name="Zheng Z."/>
            <person name="Chan E.W."/>
            <person name="Chen S."/>
        </authorList>
    </citation>
    <scope>NUCLEOTIDE SEQUENCE</scope>
    <source>
        <strain evidence="1">VPS92</strain>
        <plasmid evidence="1">pVPS92-VEB</plasmid>
    </source>
</reference>
<evidence type="ECO:0000313" key="1">
    <source>
        <dbReference type="EMBL" id="ANS55790.1"/>
    </source>
</evidence>
<proteinExistence type="predicted"/>
<sequence length="767" mass="82258">MEYKHFSLALLTASILAGCGGGDGDNSSSTDTSDSGSVSTTSCMTISAEKLCVNTEFAAQSGDRLYIPITGNIPENVTLTWAVSDSGELKAPLISNDSKGAYIIAPVSNDKGSVQIDVRADTDDQLETGEITTYLNVTPADNLTLNGINSITVDENSMLNVEWLAATDSTGALATSPTYTLSVTHLIDGEPSNDTDSLTTTQTQESISVLAGETYRLVLSVASDSGVVTYSEHYDYAVPNALPELASYITDSAPDANNYEDGQIIDQDGTFMIVRENEEGEKAIVEAEEYELYSPDAPLVVSLRIKDLTTEELSSYSSALSTYSSTNTNSFSVSAQESELSSYASVKPSVDAIQACYKTSITGLTASACAPYEKMSLVCEARFELSSRPKTYASCNYSGTVNVTATASTKNVSFDVMWPYPKIEKEYKGTKLVIAPNVGLKTVFSMPIKVTTDFDVNTSVYAKAGIELGAFYVPGFTGSGHATTNVVPKNGKFFNVLLGNDTTNDEINLSFVARLGAFPTVQLGQYVKGNIEGAGRVTIEAEYVPLAGGLTDADIPVVSTVDANIDMNAYAKATLKTTFTGAASLLNTDKTFNWESPKYVLYKHPTNVTLSVFETEQCTGRTTYHGEYPVVGVPEYGDLNDGEQYGWGFENVDKYTFSNMGGLSLVGVKSLDSTLLAARSGTTGALMTYNMTQASSSRTAKILFSFQNTSSRLGAFFPTYGLEETKTRFASSMEWPWVCWGNAYEKVSSDGSANLTLTQLAKLSELD</sequence>
<geneLocation type="plasmid" evidence="1">
    <name>pVPS92-VEB</name>
</geneLocation>
<accession>A0A1B1LRY8</accession>
<dbReference type="PROSITE" id="PS51257">
    <property type="entry name" value="PROKAR_LIPOPROTEIN"/>
    <property type="match status" value="1"/>
</dbReference>
<dbReference type="AlphaFoldDB" id="A0A1B1LRY8"/>
<dbReference type="EMBL" id="KU356480">
    <property type="protein sequence ID" value="ANS55790.1"/>
    <property type="molecule type" value="Genomic_DNA"/>
</dbReference>
<name>A0A1B1LRY8_VIBPH</name>
<dbReference type="RefSeq" id="WP_172687349.1">
    <property type="nucleotide sequence ID" value="NZ_JAESOU010000027.1"/>
</dbReference>
<keyword evidence="1" id="KW-0614">Plasmid</keyword>
<organism evidence="1">
    <name type="scientific">Vibrio parahaemolyticus</name>
    <dbReference type="NCBI Taxonomy" id="670"/>
    <lineage>
        <taxon>Bacteria</taxon>
        <taxon>Pseudomonadati</taxon>
        <taxon>Pseudomonadota</taxon>
        <taxon>Gammaproteobacteria</taxon>
        <taxon>Vibrionales</taxon>
        <taxon>Vibrionaceae</taxon>
        <taxon>Vibrio</taxon>
    </lineage>
</organism>
<protein>
    <submittedName>
        <fullName evidence="1">Uncharacterized protein</fullName>
    </submittedName>
</protein>